<accession>A0A2S5RI55</accession>
<comment type="caution">
    <text evidence="2">The sequence shown here is derived from an EMBL/GenBank/DDBJ whole genome shotgun (WGS) entry which is preliminary data.</text>
</comment>
<evidence type="ECO:0000313" key="3">
    <source>
        <dbReference type="Proteomes" id="UP000239425"/>
    </source>
</evidence>
<dbReference type="EMBL" id="PHHC01000002">
    <property type="protein sequence ID" value="PPE06958.1"/>
    <property type="molecule type" value="Genomic_DNA"/>
</dbReference>
<sequence>MKEVEEGSLDYLNPLKDPRSNRNRVHEMSEVFLEALIKELNPG</sequence>
<dbReference type="Proteomes" id="UP000239425">
    <property type="component" value="Unassembled WGS sequence"/>
</dbReference>
<organism evidence="2 3">
    <name type="scientific">Holospora curviuscula</name>
    <dbReference type="NCBI Taxonomy" id="1082868"/>
    <lineage>
        <taxon>Bacteria</taxon>
        <taxon>Pseudomonadati</taxon>
        <taxon>Pseudomonadota</taxon>
        <taxon>Alphaproteobacteria</taxon>
        <taxon>Holosporales</taxon>
        <taxon>Holosporaceae</taxon>
        <taxon>Holospora</taxon>
    </lineage>
</organism>
<reference evidence="2 3" key="1">
    <citation type="submission" date="2017-11" db="EMBL/GenBank/DDBJ databases">
        <title>Comparative genomic analysis of Holospora spp., intranuclear symbionts of paramecia.</title>
        <authorList>
            <person name="Garushyants S.K."/>
            <person name="Beliavskaya A."/>
            <person name="Malko D.B."/>
            <person name="Logacheva M.D."/>
            <person name="Rautian M.S."/>
            <person name="Gelfand M.S."/>
        </authorList>
    </citation>
    <scope>NUCLEOTIDE SEQUENCE [LARGE SCALE GENOMIC DNA]</scope>
    <source>
        <strain evidence="3">02AZ16</strain>
    </source>
</reference>
<feature type="region of interest" description="Disordered" evidence="1">
    <location>
        <begin position="1"/>
        <end position="21"/>
    </location>
</feature>
<keyword evidence="3" id="KW-1185">Reference proteome</keyword>
<proteinExistence type="predicted"/>
<dbReference type="AlphaFoldDB" id="A0A2S5RI55"/>
<name>A0A2S5RI55_9PROT</name>
<gene>
    <name evidence="2" type="ORF">HCUR_00022</name>
</gene>
<evidence type="ECO:0000313" key="2">
    <source>
        <dbReference type="EMBL" id="PPE06958.1"/>
    </source>
</evidence>
<evidence type="ECO:0000256" key="1">
    <source>
        <dbReference type="SAM" id="MobiDB-lite"/>
    </source>
</evidence>
<protein>
    <submittedName>
        <fullName evidence="2">Uncharacterized protein</fullName>
    </submittedName>
</protein>